<feature type="compositionally biased region" description="Polar residues" evidence="1">
    <location>
        <begin position="41"/>
        <end position="53"/>
    </location>
</feature>
<comment type="caution">
    <text evidence="3">The sequence shown here is derived from an EMBL/GenBank/DDBJ whole genome shotgun (WGS) entry which is preliminary data.</text>
</comment>
<evidence type="ECO:0000256" key="2">
    <source>
        <dbReference type="SAM" id="SignalP"/>
    </source>
</evidence>
<accession>A0A176Z3R3</accession>
<dbReference type="NCBIfam" id="TIGR01409">
    <property type="entry name" value="TAT_signal_seq"/>
    <property type="match status" value="1"/>
</dbReference>
<dbReference type="Proteomes" id="UP000077173">
    <property type="component" value="Unassembled WGS sequence"/>
</dbReference>
<keyword evidence="2" id="KW-0732">Signal</keyword>
<evidence type="ECO:0000313" key="4">
    <source>
        <dbReference type="Proteomes" id="UP000077173"/>
    </source>
</evidence>
<dbReference type="InterPro" id="IPR019546">
    <property type="entry name" value="TAT_signal_bac_arc"/>
</dbReference>
<dbReference type="InterPro" id="IPR006311">
    <property type="entry name" value="TAT_signal"/>
</dbReference>
<dbReference type="EMBL" id="LSEF01000071">
    <property type="protein sequence ID" value="OAF14087.1"/>
    <property type="molecule type" value="Genomic_DNA"/>
</dbReference>
<evidence type="ECO:0000256" key="1">
    <source>
        <dbReference type="SAM" id="MobiDB-lite"/>
    </source>
</evidence>
<dbReference type="PROSITE" id="PS51318">
    <property type="entry name" value="TAT"/>
    <property type="match status" value="1"/>
</dbReference>
<feature type="chain" id="PRO_5008055505" evidence="2">
    <location>
        <begin position="27"/>
        <end position="104"/>
    </location>
</feature>
<proteinExistence type="predicted"/>
<dbReference type="AlphaFoldDB" id="A0A176Z3R3"/>
<keyword evidence="4" id="KW-1185">Reference proteome</keyword>
<reference evidence="3 4" key="1">
    <citation type="submission" date="2016-02" db="EMBL/GenBank/DDBJ databases">
        <title>Draft genome sequence of the strain BR 10247T Bradyrhizobium neotropicale isolated from nodules of Centrolobium paraense.</title>
        <authorList>
            <person name="Simoes-Araujo J.L."/>
            <person name="Barauna A.C."/>
            <person name="Silva K."/>
            <person name="Zilli J.E."/>
        </authorList>
    </citation>
    <scope>NUCLEOTIDE SEQUENCE [LARGE SCALE GENOMIC DNA]</scope>
    <source>
        <strain evidence="3 4">BR 10247</strain>
    </source>
</reference>
<organism evidence="3 4">
    <name type="scientific">Bradyrhizobium neotropicale</name>
    <dbReference type="NCBI Taxonomy" id="1497615"/>
    <lineage>
        <taxon>Bacteria</taxon>
        <taxon>Pseudomonadati</taxon>
        <taxon>Pseudomonadota</taxon>
        <taxon>Alphaproteobacteria</taxon>
        <taxon>Hyphomicrobiales</taxon>
        <taxon>Nitrobacteraceae</taxon>
        <taxon>Bradyrhizobium</taxon>
    </lineage>
</organism>
<dbReference type="RefSeq" id="WP_063679779.1">
    <property type="nucleotide sequence ID" value="NZ_LSEF01000071.1"/>
</dbReference>
<gene>
    <name evidence="3" type="ORF">AXW67_00380</name>
</gene>
<feature type="signal peptide" evidence="2">
    <location>
        <begin position="1"/>
        <end position="26"/>
    </location>
</feature>
<evidence type="ECO:0000313" key="3">
    <source>
        <dbReference type="EMBL" id="OAF14087.1"/>
    </source>
</evidence>
<feature type="region of interest" description="Disordered" evidence="1">
    <location>
        <begin position="32"/>
        <end position="53"/>
    </location>
</feature>
<sequence>MERRNFLKLAFGVAAGAAAFTATAQAAPLSPQPIGELARTPQGTSEAHPAVTTSEEAARLKPEQVHWHGGWHHRHWGWRHRHWGWRHRHWGWRRRWHRRHWRHW</sequence>
<protein>
    <submittedName>
        <fullName evidence="3">Twin-arginine translocation (Tat)</fullName>
    </submittedName>
</protein>
<name>A0A176Z3R3_9BRAD</name>